<dbReference type="InterPro" id="IPR002893">
    <property type="entry name" value="Znf_MYND"/>
</dbReference>
<feature type="region of interest" description="Disordered" evidence="5">
    <location>
        <begin position="868"/>
        <end position="945"/>
    </location>
</feature>
<dbReference type="Gene3D" id="6.10.140.2220">
    <property type="match status" value="1"/>
</dbReference>
<evidence type="ECO:0000256" key="1">
    <source>
        <dbReference type="ARBA" id="ARBA00022723"/>
    </source>
</evidence>
<dbReference type="PROSITE" id="PS01360">
    <property type="entry name" value="ZF_MYND_1"/>
    <property type="match status" value="1"/>
</dbReference>
<name>A0A1I8GZ15_9PLAT</name>
<dbReference type="GO" id="GO:0005634">
    <property type="term" value="C:nucleus"/>
    <property type="evidence" value="ECO:0007669"/>
    <property type="project" value="TreeGrafter"/>
</dbReference>
<feature type="compositionally biased region" description="Low complexity" evidence="5">
    <location>
        <begin position="1237"/>
        <end position="1250"/>
    </location>
</feature>
<dbReference type="PANTHER" id="PTHR10379:SF14">
    <property type="entry name" value="NERVY, ISOFORM D"/>
    <property type="match status" value="1"/>
</dbReference>
<feature type="region of interest" description="Disordered" evidence="5">
    <location>
        <begin position="1"/>
        <end position="57"/>
    </location>
</feature>
<sequence length="1342" mass="137552">QLPASDADNRQPQLHQLHRDHSQHPQSGQRPERPGAGEADAAATEADGGAGLVAEAAGEGLQTGDEAAAEALRRLESTLAAVASLVAGARSSLAELQRVCEPHHQPQQQQQQAALASVGGSLAASVAALMQGSAGRWGIEGLEKNFARHHQQQQQQQQQIMQLALMQFAASPFVPAPSLAAAAPLISPGAAAAPAAQDEAADERGRQVQRPARKGVGLRQQLFPGDSEAGLRGPPAKSTGSLAECARLRAAAAGDRWLSAVPDSLVSSLRRQAQQEARAAVAAAEARAEQLLAAERLRSQRMAARIREEALAASRVQVGSAETCWNCGRIASETCSGCSAARYCGSFCQHRDWDRHRATCGILAQQAAARCRIPRAWRELVEAAAEAAGAAAAEAEAAGAAAAEAEAAEAAAAPPAQIPEVEQAAGRNFLSSRAAEVEVAAAACTPWGAAVAAAGAQLPGRKSWQAVEAAASADRKQQPMLAAVAAAAAGESRMAAAAAGESRMEAAAAGESRMAAAAAGESRMAAAAESPGAAAAASLMTGATAKRRDGQRGVLGAPVAGVAAHGEQVLVEGLDWRLLQDEVNSAAVVEGSGEALLVFAVGVGRGPRLPRLALLHRVAEQLGGQRVQLLVVFGPGGYRPAALAPVGLCESLQTGPGRSQAVHQTGFEIGAHPGQAIPQLQVQPLAALVMRQQAGPGGALRQQRLQAEGQRVQRVEQAPPGRRNSAPKVVRPRAARKKASGQPRANRARGAKSRRAEASAMAGAAVEVAAGAAAELASVAAWAIEPGPFRRAHLFSEAPQSLQVDLLLGELVRQVAKSQPLQHRLYSLLRLRLRVLRCRLRLRLQRLRNIAVGAGRPGRLDHVEGEDAAKAVTGDGEAARVGGVPGREQRPQAAQLGRQPGRRLGKSAGLPGGQRVAKQPPEPRHRGGRQAGHQAGIDKRRLPPHGRQELQAAGPVREVAPHEVRAGPPDSIGRAQRVLTGAGVGDQQDHVIDGLPLTLGQGAHQVAGAAHQGPGAWGLTGAGGRRHPVLQQVGGALEYEGRVRLAQRRRQADLPAPGAGLHSRAVLQLQLLAGGLIKGSEHPRGVGLGPAEPGAAADRQVGLLPVGRPLHPGRQPGVVPAAVHRHRRLRHGVGGLLKALRVVASKGHPDLLLPLLAGLRLRIPVVKRLLKEPVRLWRPVAAEEAGRRPAGCRIGNCRHRGGHRRRRSRCLVAAGSRDARDGGGGCAENAVEEAAVAGAAEPEKAASAGGTQRRCGRPPKRTPPVPLGGGAAGGGAPAAGGGAAAGWPRKESSSRASSSSKPPPTTLLAAPLGSSAAAAGGGGGGGGGAGGTSMAGSSNAMP</sequence>
<dbReference type="PRINTS" id="PR01875">
    <property type="entry name" value="ETOFAMILY"/>
</dbReference>
<feature type="region of interest" description="Disordered" evidence="5">
    <location>
        <begin position="194"/>
        <end position="238"/>
    </location>
</feature>
<keyword evidence="1" id="KW-0479">Metal-binding</keyword>
<proteinExistence type="predicted"/>
<dbReference type="SUPFAM" id="SSF144232">
    <property type="entry name" value="HIT/MYND zinc finger-like"/>
    <property type="match status" value="1"/>
</dbReference>
<evidence type="ECO:0000259" key="6">
    <source>
        <dbReference type="PROSITE" id="PS50865"/>
    </source>
</evidence>
<keyword evidence="7" id="KW-1185">Reference proteome</keyword>
<dbReference type="PANTHER" id="PTHR10379">
    <property type="entry name" value="MTG8 ETO EIGHT TWENTY ONE PROTEIN"/>
    <property type="match status" value="1"/>
</dbReference>
<feature type="domain" description="MYND-type" evidence="6">
    <location>
        <begin position="324"/>
        <end position="360"/>
    </location>
</feature>
<keyword evidence="2 4" id="KW-0863">Zinc-finger</keyword>
<organism evidence="7 8">
    <name type="scientific">Macrostomum lignano</name>
    <dbReference type="NCBI Taxonomy" id="282301"/>
    <lineage>
        <taxon>Eukaryota</taxon>
        <taxon>Metazoa</taxon>
        <taxon>Spiralia</taxon>
        <taxon>Lophotrochozoa</taxon>
        <taxon>Platyhelminthes</taxon>
        <taxon>Rhabditophora</taxon>
        <taxon>Macrostomorpha</taxon>
        <taxon>Macrostomida</taxon>
        <taxon>Macrostomidae</taxon>
        <taxon>Macrostomum</taxon>
    </lineage>
</organism>
<protein>
    <submittedName>
        <fullName evidence="8">MYND-type domain-containing protein</fullName>
    </submittedName>
</protein>
<feature type="compositionally biased region" description="Basic residues" evidence="5">
    <location>
        <begin position="730"/>
        <end position="739"/>
    </location>
</feature>
<dbReference type="WBParaSite" id="maker-uti_cns_0003755-snap-gene-0.2-mRNA-1">
    <property type="protein sequence ID" value="maker-uti_cns_0003755-snap-gene-0.2-mRNA-1"/>
    <property type="gene ID" value="maker-uti_cns_0003755-snap-gene-0.2"/>
</dbReference>
<feature type="region of interest" description="Disordered" evidence="5">
    <location>
        <begin position="699"/>
        <end position="756"/>
    </location>
</feature>
<feature type="region of interest" description="Disordered" evidence="5">
    <location>
        <begin position="1237"/>
        <end position="1342"/>
    </location>
</feature>
<evidence type="ECO:0000256" key="2">
    <source>
        <dbReference type="ARBA" id="ARBA00022771"/>
    </source>
</evidence>
<dbReference type="GO" id="GO:0003714">
    <property type="term" value="F:transcription corepressor activity"/>
    <property type="evidence" value="ECO:0007669"/>
    <property type="project" value="InterPro"/>
</dbReference>
<accession>A0A1I8GZ15</accession>
<feature type="compositionally biased region" description="Low complexity" evidence="5">
    <location>
        <begin position="36"/>
        <end position="57"/>
    </location>
</feature>
<reference evidence="8" key="1">
    <citation type="submission" date="2016-11" db="UniProtKB">
        <authorList>
            <consortium name="WormBaseParasite"/>
        </authorList>
    </citation>
    <scope>IDENTIFICATION</scope>
</reference>
<evidence type="ECO:0000313" key="8">
    <source>
        <dbReference type="WBParaSite" id="maker-uti_cns_0003755-snap-gene-0.2-mRNA-1"/>
    </source>
</evidence>
<dbReference type="Proteomes" id="UP000095280">
    <property type="component" value="Unplaced"/>
</dbReference>
<dbReference type="PROSITE" id="PS50865">
    <property type="entry name" value="ZF_MYND_2"/>
    <property type="match status" value="1"/>
</dbReference>
<evidence type="ECO:0000313" key="7">
    <source>
        <dbReference type="Proteomes" id="UP000095280"/>
    </source>
</evidence>
<keyword evidence="3" id="KW-0862">Zinc</keyword>
<evidence type="ECO:0000256" key="5">
    <source>
        <dbReference type="SAM" id="MobiDB-lite"/>
    </source>
</evidence>
<dbReference type="InterPro" id="IPR013289">
    <property type="entry name" value="CBFA2T1/2/3"/>
</dbReference>
<feature type="compositionally biased region" description="Gly residues" evidence="5">
    <location>
        <begin position="1267"/>
        <end position="1284"/>
    </location>
</feature>
<feature type="compositionally biased region" description="Low complexity" evidence="5">
    <location>
        <begin position="1294"/>
        <end position="1318"/>
    </location>
</feature>
<evidence type="ECO:0000256" key="3">
    <source>
        <dbReference type="ARBA" id="ARBA00022833"/>
    </source>
</evidence>
<dbReference type="GO" id="GO:0008270">
    <property type="term" value="F:zinc ion binding"/>
    <property type="evidence" value="ECO:0007669"/>
    <property type="project" value="UniProtKB-KW"/>
</dbReference>
<feature type="compositionally biased region" description="Gly residues" evidence="5">
    <location>
        <begin position="1319"/>
        <end position="1333"/>
    </location>
</feature>
<dbReference type="Pfam" id="PF01753">
    <property type="entry name" value="zf-MYND"/>
    <property type="match status" value="1"/>
</dbReference>
<evidence type="ECO:0000256" key="4">
    <source>
        <dbReference type="PROSITE-ProRule" id="PRU00134"/>
    </source>
</evidence>